<dbReference type="EMBL" id="KQ421217">
    <property type="protein sequence ID" value="KOF78088.1"/>
    <property type="molecule type" value="Genomic_DNA"/>
</dbReference>
<sequence length="112" mass="12620">FAGAITILLIERNFNTTFFFIQEWRGKHSPRLTFILILWTSRSVYMSILSGFGIISHIVSNYSLKKETFRSLGIIYAILSIGLLVGIDVGTRAYFTAATIIIAIPTRIKVFS</sequence>
<evidence type="ECO:0000256" key="3">
    <source>
        <dbReference type="ARBA" id="ARBA00009578"/>
    </source>
</evidence>
<dbReference type="PANTHER" id="PTHR10422">
    <property type="entry name" value="CYTOCHROME C OXIDASE SUBUNIT 1"/>
    <property type="match status" value="1"/>
</dbReference>
<keyword evidence="6" id="KW-0472">Membrane</keyword>
<feature type="non-terminal residue" evidence="8">
    <location>
        <position position="1"/>
    </location>
</feature>
<reference evidence="8" key="1">
    <citation type="submission" date="2015-07" db="EMBL/GenBank/DDBJ databases">
        <title>MeaNS - Measles Nucleotide Surveillance Program.</title>
        <authorList>
            <person name="Tran T."/>
            <person name="Druce J."/>
        </authorList>
    </citation>
    <scope>NUCLEOTIDE SEQUENCE</scope>
    <source>
        <strain evidence="8">UCB-OBI-ISO-001</strain>
        <tissue evidence="8">Gonad</tissue>
    </source>
</reference>
<dbReference type="UniPathway" id="UPA00705"/>
<evidence type="ECO:0000259" key="7">
    <source>
        <dbReference type="PROSITE" id="PS50855"/>
    </source>
</evidence>
<proteinExistence type="inferred from homology"/>
<dbReference type="InterPro" id="IPR036927">
    <property type="entry name" value="Cyt_c_oxase-like_su1_sf"/>
</dbReference>
<evidence type="ECO:0000256" key="4">
    <source>
        <dbReference type="ARBA" id="ARBA00015947"/>
    </source>
</evidence>
<protein>
    <recommendedName>
        <fullName evidence="4">Cytochrome c oxidase subunit 1</fullName>
    </recommendedName>
    <alternativeName>
        <fullName evidence="5">Cytochrome c oxidase polypeptide I</fullName>
    </alternativeName>
</protein>
<keyword evidence="6" id="KW-0812">Transmembrane</keyword>
<evidence type="ECO:0000313" key="8">
    <source>
        <dbReference type="EMBL" id="KOF78088.1"/>
    </source>
</evidence>
<evidence type="ECO:0000256" key="1">
    <source>
        <dbReference type="ARBA" id="ARBA00001971"/>
    </source>
</evidence>
<feature type="transmembrane region" description="Helical" evidence="6">
    <location>
        <begin position="68"/>
        <end position="87"/>
    </location>
</feature>
<dbReference type="GO" id="GO:0004129">
    <property type="term" value="F:cytochrome-c oxidase activity"/>
    <property type="evidence" value="ECO:0007669"/>
    <property type="project" value="InterPro"/>
</dbReference>
<gene>
    <name evidence="8" type="ORF">OCBIM_22031302mg</name>
</gene>
<dbReference type="OrthoDB" id="6113578at2759"/>
<dbReference type="InterPro" id="IPR023616">
    <property type="entry name" value="Cyt_c_oxase-like_su1_dom"/>
</dbReference>
<comment type="cofactor">
    <cofactor evidence="1">
        <name>heme</name>
        <dbReference type="ChEBI" id="CHEBI:30413"/>
    </cofactor>
</comment>
<dbReference type="GO" id="GO:0006123">
    <property type="term" value="P:mitochondrial electron transport, cytochrome c to oxygen"/>
    <property type="evidence" value="ECO:0007669"/>
    <property type="project" value="TreeGrafter"/>
</dbReference>
<keyword evidence="6" id="KW-1133">Transmembrane helix</keyword>
<comment type="pathway">
    <text evidence="2">Energy metabolism; oxidative phosphorylation.</text>
</comment>
<evidence type="ECO:0000256" key="5">
    <source>
        <dbReference type="ARBA" id="ARBA00032715"/>
    </source>
</evidence>
<dbReference type="GO" id="GO:0016020">
    <property type="term" value="C:membrane"/>
    <property type="evidence" value="ECO:0007669"/>
    <property type="project" value="InterPro"/>
</dbReference>
<comment type="similarity">
    <text evidence="3">Belongs to the heme-copper respiratory oxidase family.</text>
</comment>
<evidence type="ECO:0000256" key="2">
    <source>
        <dbReference type="ARBA" id="ARBA00004673"/>
    </source>
</evidence>
<dbReference type="InterPro" id="IPR000883">
    <property type="entry name" value="Cyt_C_Oxase_1"/>
</dbReference>
<dbReference type="PROSITE" id="PS50855">
    <property type="entry name" value="COX1"/>
    <property type="match status" value="1"/>
</dbReference>
<dbReference type="GO" id="GO:0005739">
    <property type="term" value="C:mitochondrion"/>
    <property type="evidence" value="ECO:0007669"/>
    <property type="project" value="GOC"/>
</dbReference>
<dbReference type="Gene3D" id="1.20.210.10">
    <property type="entry name" value="Cytochrome c oxidase-like, subunit I domain"/>
    <property type="match status" value="1"/>
</dbReference>
<name>A0A0L8GM96_OCTBM</name>
<organism evidence="8">
    <name type="scientific">Octopus bimaculoides</name>
    <name type="common">California two-spotted octopus</name>
    <dbReference type="NCBI Taxonomy" id="37653"/>
    <lineage>
        <taxon>Eukaryota</taxon>
        <taxon>Metazoa</taxon>
        <taxon>Spiralia</taxon>
        <taxon>Lophotrochozoa</taxon>
        <taxon>Mollusca</taxon>
        <taxon>Cephalopoda</taxon>
        <taxon>Coleoidea</taxon>
        <taxon>Octopodiformes</taxon>
        <taxon>Octopoda</taxon>
        <taxon>Incirrata</taxon>
        <taxon>Octopodidae</taxon>
        <taxon>Octopus</taxon>
    </lineage>
</organism>
<evidence type="ECO:0000256" key="6">
    <source>
        <dbReference type="SAM" id="Phobius"/>
    </source>
</evidence>
<accession>A0A0L8GM96</accession>
<feature type="transmembrane region" description="Helical" evidence="6">
    <location>
        <begin position="34"/>
        <end position="56"/>
    </location>
</feature>
<dbReference type="PANTHER" id="PTHR10422:SF18">
    <property type="entry name" value="CYTOCHROME C OXIDASE SUBUNIT 1"/>
    <property type="match status" value="1"/>
</dbReference>
<dbReference type="SUPFAM" id="SSF81442">
    <property type="entry name" value="Cytochrome c oxidase subunit I-like"/>
    <property type="match status" value="1"/>
</dbReference>
<dbReference type="STRING" id="37653.A0A0L8GM96"/>
<dbReference type="GO" id="GO:0020037">
    <property type="term" value="F:heme binding"/>
    <property type="evidence" value="ECO:0007669"/>
    <property type="project" value="InterPro"/>
</dbReference>
<feature type="domain" description="Cytochrome oxidase subunit I profile" evidence="7">
    <location>
        <begin position="1"/>
        <end position="112"/>
    </location>
</feature>
<dbReference type="GO" id="GO:0015990">
    <property type="term" value="P:electron transport coupled proton transport"/>
    <property type="evidence" value="ECO:0007669"/>
    <property type="project" value="TreeGrafter"/>
</dbReference>
<dbReference type="AlphaFoldDB" id="A0A0L8GM96"/>